<dbReference type="Proteomes" id="UP001201812">
    <property type="component" value="Unassembled WGS sequence"/>
</dbReference>
<evidence type="ECO:0000259" key="7">
    <source>
        <dbReference type="PROSITE" id="PS50089"/>
    </source>
</evidence>
<dbReference type="PROSITE" id="PS01359">
    <property type="entry name" value="ZF_PHD_1"/>
    <property type="match status" value="1"/>
</dbReference>
<dbReference type="InterPro" id="IPR047157">
    <property type="entry name" value="PHRF1/Atg35"/>
</dbReference>
<keyword evidence="3" id="KW-0862">Zinc</keyword>
<reference evidence="8" key="1">
    <citation type="submission" date="2022-01" db="EMBL/GenBank/DDBJ databases">
        <title>Genome Sequence Resource for Two Populations of Ditylenchus destructor, the Migratory Endoparasitic Phytonematode.</title>
        <authorList>
            <person name="Zhang H."/>
            <person name="Lin R."/>
            <person name="Xie B."/>
        </authorList>
    </citation>
    <scope>NUCLEOTIDE SEQUENCE</scope>
    <source>
        <strain evidence="8">BazhouSP</strain>
    </source>
</reference>
<feature type="domain" description="PHD-type" evidence="6">
    <location>
        <begin position="89"/>
        <end position="139"/>
    </location>
</feature>
<dbReference type="InterPro" id="IPR019786">
    <property type="entry name" value="Zinc_finger_PHD-type_CS"/>
</dbReference>
<feature type="compositionally biased region" description="Basic and acidic residues" evidence="5">
    <location>
        <begin position="709"/>
        <end position="718"/>
    </location>
</feature>
<feature type="compositionally biased region" description="Basic and acidic residues" evidence="5">
    <location>
        <begin position="275"/>
        <end position="286"/>
    </location>
</feature>
<name>A0AAD4NH13_9BILA</name>
<organism evidence="8 9">
    <name type="scientific">Ditylenchus destructor</name>
    <dbReference type="NCBI Taxonomy" id="166010"/>
    <lineage>
        <taxon>Eukaryota</taxon>
        <taxon>Metazoa</taxon>
        <taxon>Ecdysozoa</taxon>
        <taxon>Nematoda</taxon>
        <taxon>Chromadorea</taxon>
        <taxon>Rhabditida</taxon>
        <taxon>Tylenchina</taxon>
        <taxon>Tylenchomorpha</taxon>
        <taxon>Sphaerularioidea</taxon>
        <taxon>Anguinidae</taxon>
        <taxon>Anguininae</taxon>
        <taxon>Ditylenchus</taxon>
    </lineage>
</organism>
<proteinExistence type="predicted"/>
<feature type="region of interest" description="Disordered" evidence="5">
    <location>
        <begin position="681"/>
        <end position="729"/>
    </location>
</feature>
<feature type="compositionally biased region" description="Acidic residues" evidence="5">
    <location>
        <begin position="190"/>
        <end position="203"/>
    </location>
</feature>
<dbReference type="CDD" id="cd15543">
    <property type="entry name" value="PHD_RSF1"/>
    <property type="match status" value="1"/>
</dbReference>
<feature type="region of interest" description="Disordered" evidence="5">
    <location>
        <begin position="162"/>
        <end position="212"/>
    </location>
</feature>
<dbReference type="InterPro" id="IPR013083">
    <property type="entry name" value="Znf_RING/FYVE/PHD"/>
</dbReference>
<dbReference type="AlphaFoldDB" id="A0AAD4NH13"/>
<dbReference type="SMART" id="SM00249">
    <property type="entry name" value="PHD"/>
    <property type="match status" value="1"/>
</dbReference>
<keyword evidence="2 4" id="KW-0863">Zinc-finger</keyword>
<evidence type="ECO:0000256" key="3">
    <source>
        <dbReference type="ARBA" id="ARBA00022833"/>
    </source>
</evidence>
<evidence type="ECO:0000256" key="2">
    <source>
        <dbReference type="ARBA" id="ARBA00022771"/>
    </source>
</evidence>
<feature type="region of interest" description="Disordered" evidence="5">
    <location>
        <begin position="243"/>
        <end position="286"/>
    </location>
</feature>
<accession>A0AAD4NH13</accession>
<sequence>MEATSICSVCISTLGDEVCVPCSNNHRFHRKCLFEWAKTLHTCPMCREDFEEIVVYKNGEVKGKIKAPKENMKRKSELDEVPFDAPYENTACEICHEMTHEHRMLICDSCDLGFHMHCLNPPLTSVPRGRWECVHCRPSTSRSARNVVVFDDVRTTEDIIESIHEDEEDSTDGELTSSAEIETDSHPEDQDFDDDDILEDDPDVPSCSNVVSSRNDTLHDRLADACGIDLKQSDNYKVIKRSTKEASSTSVQRGGRLDLFGNTWVPPLDENSPPEPRRDVQKPSPKREVTLTLLDEILANQSKVLVPGKFLKINRDGTLEESEQYKKYLERTKSKHDRQSAQDTAGYIKPNDSYGSSQVNGTSTIVDVNEIGNGKSKQPLIKEESTDMEDMKPEIQMDEQMALSCIGKDSANVPSTSSSSLPSLINSSHSPKKSRWHPAATDASLPLSKDSPNSSLFANDIKPRVPISSSNPFDFFLKHNSAGFPTPPPRNLPTNEQLKLPVSSAAIQQLLQGNSLFQNISSIISPSGIPTSSAQHTAHNGSGFALGNVPNILDLLKNTPFGAPSSLFPNGLLPNPNINLPNSMGFPPHGIPNPDLIAQILAQQQQASNNTGQNPLLLSSQQMPLQHPSILSLTSMPTNLLPTNTLHNPIPPSNSDLNRLIPPPPPPQMAHSSSVIQLSKVKSEMASPMRRNRNQSLSPMDMDIDDESEKTNIREKNSKSGSRSENVKAADEAMKAALKPYFAKRLISKEEYKEIMKKGVKKLRDCKNLRPEKVERFVKSYVDIASKRRNGK</sequence>
<dbReference type="PROSITE" id="PS50089">
    <property type="entry name" value="ZF_RING_2"/>
    <property type="match status" value="1"/>
</dbReference>
<dbReference type="Gene3D" id="3.30.40.10">
    <property type="entry name" value="Zinc/RING finger domain, C3HC4 (zinc finger)"/>
    <property type="match status" value="2"/>
</dbReference>
<dbReference type="InterPro" id="IPR001841">
    <property type="entry name" value="Znf_RING"/>
</dbReference>
<dbReference type="SUPFAM" id="SSF57903">
    <property type="entry name" value="FYVE/PHD zinc finger"/>
    <property type="match status" value="1"/>
</dbReference>
<dbReference type="PANTHER" id="PTHR12618">
    <property type="entry name" value="PHD AND RING FINGER DOMAIN-CONTAINING PROTEIN 1"/>
    <property type="match status" value="1"/>
</dbReference>
<feature type="region of interest" description="Disordered" evidence="5">
    <location>
        <begin position="409"/>
        <end position="454"/>
    </location>
</feature>
<evidence type="ECO:0000259" key="6">
    <source>
        <dbReference type="PROSITE" id="PS50016"/>
    </source>
</evidence>
<dbReference type="PROSITE" id="PS50016">
    <property type="entry name" value="ZF_PHD_2"/>
    <property type="match status" value="1"/>
</dbReference>
<keyword evidence="9" id="KW-1185">Reference proteome</keyword>
<dbReference type="Pfam" id="PF00628">
    <property type="entry name" value="PHD"/>
    <property type="match status" value="1"/>
</dbReference>
<evidence type="ECO:0000313" key="9">
    <source>
        <dbReference type="Proteomes" id="UP001201812"/>
    </source>
</evidence>
<evidence type="ECO:0000256" key="1">
    <source>
        <dbReference type="ARBA" id="ARBA00022723"/>
    </source>
</evidence>
<keyword evidence="1" id="KW-0479">Metal-binding</keyword>
<dbReference type="Pfam" id="PF13639">
    <property type="entry name" value="zf-RING_2"/>
    <property type="match status" value="1"/>
</dbReference>
<evidence type="ECO:0000313" key="8">
    <source>
        <dbReference type="EMBL" id="KAI1725451.1"/>
    </source>
</evidence>
<dbReference type="EMBL" id="JAKKPZ010000002">
    <property type="protein sequence ID" value="KAI1725451.1"/>
    <property type="molecule type" value="Genomic_DNA"/>
</dbReference>
<feature type="compositionally biased region" description="Basic and acidic residues" evidence="5">
    <location>
        <begin position="330"/>
        <end position="340"/>
    </location>
</feature>
<feature type="region of interest" description="Disordered" evidence="5">
    <location>
        <begin position="330"/>
        <end position="359"/>
    </location>
</feature>
<dbReference type="InterPro" id="IPR019787">
    <property type="entry name" value="Znf_PHD-finger"/>
</dbReference>
<dbReference type="SUPFAM" id="SSF57850">
    <property type="entry name" value="RING/U-box"/>
    <property type="match status" value="1"/>
</dbReference>
<dbReference type="InterPro" id="IPR011011">
    <property type="entry name" value="Znf_FYVE_PHD"/>
</dbReference>
<feature type="domain" description="RING-type" evidence="7">
    <location>
        <begin position="7"/>
        <end position="47"/>
    </location>
</feature>
<dbReference type="InterPro" id="IPR057031">
    <property type="entry name" value="SFR19-like_C"/>
</dbReference>
<dbReference type="InterPro" id="IPR001965">
    <property type="entry name" value="Znf_PHD"/>
</dbReference>
<gene>
    <name evidence="8" type="ORF">DdX_02109</name>
</gene>
<dbReference type="Pfam" id="PF23030">
    <property type="entry name" value="SCAF11-like_C"/>
    <property type="match status" value="1"/>
</dbReference>
<evidence type="ECO:0000256" key="4">
    <source>
        <dbReference type="PROSITE-ProRule" id="PRU00175"/>
    </source>
</evidence>
<comment type="caution">
    <text evidence="8">The sequence shown here is derived from an EMBL/GenBank/DDBJ whole genome shotgun (WGS) entry which is preliminary data.</text>
</comment>
<feature type="compositionally biased region" description="Low complexity" evidence="5">
    <location>
        <begin position="410"/>
        <end position="429"/>
    </location>
</feature>
<dbReference type="PANTHER" id="PTHR12618:SF20">
    <property type="entry name" value="PHD AND RING FINGER DOMAIN-CONTAINING PROTEIN 1"/>
    <property type="match status" value="1"/>
</dbReference>
<protein>
    <submittedName>
        <fullName evidence="8">PHD-finger domain-containing protein</fullName>
    </submittedName>
</protein>
<evidence type="ECO:0000256" key="5">
    <source>
        <dbReference type="SAM" id="MobiDB-lite"/>
    </source>
</evidence>
<dbReference type="GO" id="GO:0008270">
    <property type="term" value="F:zinc ion binding"/>
    <property type="evidence" value="ECO:0007669"/>
    <property type="project" value="UniProtKB-KW"/>
</dbReference>